<dbReference type="InterPro" id="IPR051156">
    <property type="entry name" value="Mito/Outer_Membr_Metalloprot"/>
</dbReference>
<keyword evidence="2 8" id="KW-0479">Metal-binding</keyword>
<keyword evidence="11" id="KW-1185">Reference proteome</keyword>
<dbReference type="GO" id="GO:0004222">
    <property type="term" value="F:metalloendopeptidase activity"/>
    <property type="evidence" value="ECO:0007669"/>
    <property type="project" value="InterPro"/>
</dbReference>
<dbReference type="InterPro" id="IPR011990">
    <property type="entry name" value="TPR-like_helical_dom_sf"/>
</dbReference>
<evidence type="ECO:0000256" key="4">
    <source>
        <dbReference type="ARBA" id="ARBA00022764"/>
    </source>
</evidence>
<comment type="cofactor">
    <cofactor evidence="8">
        <name>Zn(2+)</name>
        <dbReference type="ChEBI" id="CHEBI:29105"/>
    </cofactor>
    <text evidence="8">Binds 1 zinc ion per subunit.</text>
</comment>
<evidence type="ECO:0000256" key="6">
    <source>
        <dbReference type="ARBA" id="ARBA00022833"/>
    </source>
</evidence>
<feature type="binding site" evidence="8">
    <location>
        <position position="173"/>
    </location>
    <ligand>
        <name>Zn(2+)</name>
        <dbReference type="ChEBI" id="CHEBI:29105"/>
        <note>catalytic</note>
    </ligand>
</feature>
<evidence type="ECO:0000313" key="10">
    <source>
        <dbReference type="EMBL" id="TKR32884.1"/>
    </source>
</evidence>
<evidence type="ECO:0000259" key="9">
    <source>
        <dbReference type="Pfam" id="PF01435"/>
    </source>
</evidence>
<reference evidence="10 11" key="1">
    <citation type="submission" date="2019-04" db="EMBL/GenBank/DDBJ databases">
        <title>Reference strain of H23.</title>
        <authorList>
            <person name="Luo X."/>
        </authorList>
    </citation>
    <scope>NUCLEOTIDE SEQUENCE [LARGE SCALE GENOMIC DNA]</scope>
    <source>
        <strain evidence="10 11">H23</strain>
    </source>
</reference>
<organism evidence="10 11">
    <name type="scientific">Luteimonas gilva</name>
    <dbReference type="NCBI Taxonomy" id="2572684"/>
    <lineage>
        <taxon>Bacteria</taxon>
        <taxon>Pseudomonadati</taxon>
        <taxon>Pseudomonadota</taxon>
        <taxon>Gammaproteobacteria</taxon>
        <taxon>Lysobacterales</taxon>
        <taxon>Lysobacteraceae</taxon>
        <taxon>Luteimonas</taxon>
    </lineage>
</organism>
<feature type="binding site" evidence="8">
    <location>
        <position position="243"/>
    </location>
    <ligand>
        <name>Zn(2+)</name>
        <dbReference type="ChEBI" id="CHEBI:29105"/>
        <note>catalytic</note>
    </ligand>
</feature>
<dbReference type="GO" id="GO:0016020">
    <property type="term" value="C:membrane"/>
    <property type="evidence" value="ECO:0007669"/>
    <property type="project" value="InterPro"/>
</dbReference>
<dbReference type="PANTHER" id="PTHR22726">
    <property type="entry name" value="METALLOENDOPEPTIDASE OMA1"/>
    <property type="match status" value="1"/>
</dbReference>
<proteinExistence type="inferred from homology"/>
<comment type="similarity">
    <text evidence="8">Belongs to the peptidase M48 family. BepA subfamily.</text>
</comment>
<dbReference type="Proteomes" id="UP000308707">
    <property type="component" value="Unassembled WGS sequence"/>
</dbReference>
<evidence type="ECO:0000313" key="11">
    <source>
        <dbReference type="Proteomes" id="UP000308707"/>
    </source>
</evidence>
<dbReference type="InterPro" id="IPR030873">
    <property type="entry name" value="Protease_BepA"/>
</dbReference>
<evidence type="ECO:0000256" key="2">
    <source>
        <dbReference type="ARBA" id="ARBA00022723"/>
    </source>
</evidence>
<evidence type="ECO:0000256" key="1">
    <source>
        <dbReference type="ARBA" id="ARBA00022670"/>
    </source>
</evidence>
<keyword evidence="5 8" id="KW-0378">Hydrolase</keyword>
<dbReference type="PANTHER" id="PTHR22726:SF1">
    <property type="entry name" value="METALLOENDOPEPTIDASE OMA1, MITOCHONDRIAL"/>
    <property type="match status" value="1"/>
</dbReference>
<comment type="subcellular location">
    <subcellularLocation>
        <location evidence="8">Periplasm</location>
    </subcellularLocation>
</comment>
<keyword evidence="7 8" id="KW-0482">Metalloprotease</keyword>
<evidence type="ECO:0000256" key="3">
    <source>
        <dbReference type="ARBA" id="ARBA00022729"/>
    </source>
</evidence>
<dbReference type="Pfam" id="PF01435">
    <property type="entry name" value="Peptidase_M48"/>
    <property type="match status" value="1"/>
</dbReference>
<feature type="active site" description="Proton donor" evidence="8">
    <location>
        <position position="247"/>
    </location>
</feature>
<feature type="binding site" evidence="8">
    <location>
        <position position="177"/>
    </location>
    <ligand>
        <name>Zn(2+)</name>
        <dbReference type="ChEBI" id="CHEBI:29105"/>
        <note>catalytic</note>
    </ligand>
</feature>
<dbReference type="InterPro" id="IPR001915">
    <property type="entry name" value="Peptidase_M48"/>
</dbReference>
<gene>
    <name evidence="10" type="ORF">FCE95_00675</name>
</gene>
<feature type="active site" evidence="8">
    <location>
        <position position="174"/>
    </location>
</feature>
<keyword evidence="6 8" id="KW-0862">Zinc</keyword>
<comment type="caution">
    <text evidence="10">The sequence shown here is derived from an EMBL/GenBank/DDBJ whole genome shotgun (WGS) entry which is preliminary data.</text>
</comment>
<dbReference type="AlphaFoldDB" id="A0A4U5JSW5"/>
<feature type="domain" description="Peptidase M48" evidence="9">
    <location>
        <begin position="110"/>
        <end position="306"/>
    </location>
</feature>
<keyword evidence="4 8" id="KW-0574">Periplasm</keyword>
<dbReference type="HAMAP" id="MF_00997">
    <property type="entry name" value="Protease_BepA"/>
    <property type="match status" value="1"/>
</dbReference>
<sequence>MGLAARHFHPLAAPRIGLTPDSRRRGRRPASCCTLCCATVESVLRRTLPFAAALTLVLAAGLAPAQDTRLPDIGSSAGEVISPKEQSEYGAMTLAQLRHYDYVLEDPLIDGWLQSMGNRLAAASEQPKQPFTFFMLRDRQINAFATLGGYIGVNAGLVLTARSEDEVAGVLSHEIAHVTQAHVLRAVERAKKDSIPILLAMLGAIAVAQSSGGNSSDDATMAAVMSAQGLIAQRQIDYTRSNEAEADRIGIRTLSRSGYDPEGMASFFERMQAASRGNQGGDRDRAPDYLLTHPVTSLRITEARERAAKLPKPTVASADAGMISSNPLLPGSLRLPTAPTRGATGQFDWARERLRAFSANTPAAAIAEYERIGRGQSNGLNDAQRYGLAVARLLAGQGTGAASELTPLLVKHPGDLWITLALAEAEARSGNAAAADKRFEALVDSLPSNRAVALTYAKVLGERNTPASGKRAQAILRPLLARSSEDPLFQQTFARASEIAGDSVRAGEAYAEAAYLNGRPEQALIQLNTLKKRADLDYYARARIDARIAAITPTVLELRRQGVKDEVLNRRLDDHPEARRDRTREGFDASYR</sequence>
<dbReference type="GO" id="GO:0051603">
    <property type="term" value="P:proteolysis involved in protein catabolic process"/>
    <property type="evidence" value="ECO:0007669"/>
    <property type="project" value="TreeGrafter"/>
</dbReference>
<evidence type="ECO:0000256" key="8">
    <source>
        <dbReference type="HAMAP-Rule" id="MF_00997"/>
    </source>
</evidence>
<dbReference type="GO" id="GO:0008270">
    <property type="term" value="F:zinc ion binding"/>
    <property type="evidence" value="ECO:0007669"/>
    <property type="project" value="UniProtKB-UniRule"/>
</dbReference>
<name>A0A4U5JSW5_9GAMM</name>
<evidence type="ECO:0000256" key="7">
    <source>
        <dbReference type="ARBA" id="ARBA00023049"/>
    </source>
</evidence>
<dbReference type="EMBL" id="SZUA01000001">
    <property type="protein sequence ID" value="TKR32884.1"/>
    <property type="molecule type" value="Genomic_DNA"/>
</dbReference>
<dbReference type="OrthoDB" id="9810445at2"/>
<accession>A0A4U5JSW5</accession>
<evidence type="ECO:0000256" key="5">
    <source>
        <dbReference type="ARBA" id="ARBA00022801"/>
    </source>
</evidence>
<dbReference type="Gene3D" id="1.25.40.10">
    <property type="entry name" value="Tetratricopeptide repeat domain"/>
    <property type="match status" value="1"/>
</dbReference>
<protein>
    <recommendedName>
        <fullName evidence="8">Putative beta-barrel assembly-enhancing protease</fullName>
        <ecNumber evidence="8">3.4.-.-</ecNumber>
    </recommendedName>
</protein>
<dbReference type="SUPFAM" id="SSF48452">
    <property type="entry name" value="TPR-like"/>
    <property type="match status" value="1"/>
</dbReference>
<dbReference type="GO" id="GO:0042597">
    <property type="term" value="C:periplasmic space"/>
    <property type="evidence" value="ECO:0007669"/>
    <property type="project" value="UniProtKB-SubCell"/>
</dbReference>
<keyword evidence="1 8" id="KW-0645">Protease</keyword>
<dbReference type="EC" id="3.4.-.-" evidence="8"/>
<keyword evidence="3 8" id="KW-0732">Signal</keyword>
<comment type="function">
    <text evidence="8">Functions as both a chaperone and a metalloprotease. Maintains the integrity of the outer membrane by promoting either the assembly or the elimination of outer membrane proteins, depending on their folding state.</text>
</comment>
<dbReference type="Gene3D" id="3.30.2010.10">
    <property type="entry name" value="Metalloproteases ('zincins'), catalytic domain"/>
    <property type="match status" value="1"/>
</dbReference>